<evidence type="ECO:0000256" key="2">
    <source>
        <dbReference type="ARBA" id="ARBA00022833"/>
    </source>
</evidence>
<accession>A0A9P4H4A8</accession>
<organism evidence="7 8">
    <name type="scientific">Setomelanomma holmii</name>
    <dbReference type="NCBI Taxonomy" id="210430"/>
    <lineage>
        <taxon>Eukaryota</taxon>
        <taxon>Fungi</taxon>
        <taxon>Dikarya</taxon>
        <taxon>Ascomycota</taxon>
        <taxon>Pezizomycotina</taxon>
        <taxon>Dothideomycetes</taxon>
        <taxon>Pleosporomycetidae</taxon>
        <taxon>Pleosporales</taxon>
        <taxon>Pleosporineae</taxon>
        <taxon>Phaeosphaeriaceae</taxon>
        <taxon>Setomelanomma</taxon>
    </lineage>
</organism>
<dbReference type="AlphaFoldDB" id="A0A9P4H4A8"/>
<evidence type="ECO:0000256" key="4">
    <source>
        <dbReference type="ARBA" id="ARBA00023125"/>
    </source>
</evidence>
<dbReference type="GO" id="GO:0046872">
    <property type="term" value="F:metal ion binding"/>
    <property type="evidence" value="ECO:0007669"/>
    <property type="project" value="UniProtKB-KW"/>
</dbReference>
<keyword evidence="1" id="KW-0479">Metal-binding</keyword>
<comment type="caution">
    <text evidence="7">The sequence shown here is derived from an EMBL/GenBank/DDBJ whole genome shotgun (WGS) entry which is preliminary data.</text>
</comment>
<evidence type="ECO:0000256" key="1">
    <source>
        <dbReference type="ARBA" id="ARBA00022723"/>
    </source>
</evidence>
<dbReference type="PANTHER" id="PTHR36206:SF4">
    <property type="entry name" value="HYPOTHETICAL CONSERVED PROTEIN (EUROFUNG)-RELATED"/>
    <property type="match status" value="1"/>
</dbReference>
<dbReference type="EMBL" id="ML978235">
    <property type="protein sequence ID" value="KAF2026855.1"/>
    <property type="molecule type" value="Genomic_DNA"/>
</dbReference>
<dbReference type="OrthoDB" id="2593732at2759"/>
<keyword evidence="6" id="KW-0539">Nucleus</keyword>
<name>A0A9P4H4A8_9PLEO</name>
<protein>
    <submittedName>
        <fullName evidence="7">Uncharacterized protein</fullName>
    </submittedName>
</protein>
<keyword evidence="4" id="KW-0238">DNA-binding</keyword>
<keyword evidence="2" id="KW-0862">Zinc</keyword>
<keyword evidence="8" id="KW-1185">Reference proteome</keyword>
<dbReference type="Proteomes" id="UP000799777">
    <property type="component" value="Unassembled WGS sequence"/>
</dbReference>
<proteinExistence type="predicted"/>
<keyword evidence="3" id="KW-0805">Transcription regulation</keyword>
<dbReference type="GO" id="GO:0003677">
    <property type="term" value="F:DNA binding"/>
    <property type="evidence" value="ECO:0007669"/>
    <property type="project" value="UniProtKB-KW"/>
</dbReference>
<dbReference type="InterPro" id="IPR052360">
    <property type="entry name" value="Transcr_Regulatory_Proteins"/>
</dbReference>
<dbReference type="Pfam" id="PF11951">
    <property type="entry name" value="Fungal_trans_2"/>
    <property type="match status" value="1"/>
</dbReference>
<sequence>QCDGYEIPTEEYQIQVWSSDKLGSLQNTVSTYSGFGNGVRYLEFYHHCARPSLASHFDNDFWSRIALQLAHSEPSVRHALIALGYLHSTETGSLRHARSRFAGQRESGVLLYHYNKSVRSLVDRIGESSYSPEIGLVTCLLFVCMEFLRGNYHTAFQHLTNGYKIITEYQEKKQLTFAPSPQSMTSQTSSASSFSLNTMIEDELRPIFVRAMASALLYGVEADASLEIPEPSLQHYKQLRIENIREAQLSAFELRNQSIILIRNLSRRIFHEHDKPLIPEEIEQQQQMLQCQQAWFASLQEFRQTIRLSRNEELAVSALITHYYATHIWAACAHEFRQTPFDDHLAGFQDIIKHAGLILDSQDLHTSQPAARFTFEISLIPVIYFVATRCRCPATRREAVKLLERKPPREGLFDAEQHVVVTKRVIEIEEEEVDPITGWPVERTRLWSSVIDANMDRNGGFWAYFMPSSSAFQKTPDGKPRLRQEFFIL</sequence>
<gene>
    <name evidence="7" type="ORF">EK21DRAFT_73176</name>
</gene>
<evidence type="ECO:0000313" key="8">
    <source>
        <dbReference type="Proteomes" id="UP000799777"/>
    </source>
</evidence>
<dbReference type="InterPro" id="IPR021858">
    <property type="entry name" value="Fun_TF"/>
</dbReference>
<dbReference type="PANTHER" id="PTHR36206">
    <property type="entry name" value="ASPERCRYPTIN BIOSYNTHESIS CLUSTER-SPECIFIC TRANSCRIPTION REGULATOR ATNN-RELATED"/>
    <property type="match status" value="1"/>
</dbReference>
<evidence type="ECO:0000313" key="7">
    <source>
        <dbReference type="EMBL" id="KAF2026855.1"/>
    </source>
</evidence>
<feature type="non-terminal residue" evidence="7">
    <location>
        <position position="1"/>
    </location>
</feature>
<reference evidence="7" key="1">
    <citation type="journal article" date="2020" name="Stud. Mycol.">
        <title>101 Dothideomycetes genomes: a test case for predicting lifestyles and emergence of pathogens.</title>
        <authorList>
            <person name="Haridas S."/>
            <person name="Albert R."/>
            <person name="Binder M."/>
            <person name="Bloem J."/>
            <person name="Labutti K."/>
            <person name="Salamov A."/>
            <person name="Andreopoulos B."/>
            <person name="Baker S."/>
            <person name="Barry K."/>
            <person name="Bills G."/>
            <person name="Bluhm B."/>
            <person name="Cannon C."/>
            <person name="Castanera R."/>
            <person name="Culley D."/>
            <person name="Daum C."/>
            <person name="Ezra D."/>
            <person name="Gonzalez J."/>
            <person name="Henrissat B."/>
            <person name="Kuo A."/>
            <person name="Liang C."/>
            <person name="Lipzen A."/>
            <person name="Lutzoni F."/>
            <person name="Magnuson J."/>
            <person name="Mondo S."/>
            <person name="Nolan M."/>
            <person name="Ohm R."/>
            <person name="Pangilinan J."/>
            <person name="Park H.-J."/>
            <person name="Ramirez L."/>
            <person name="Alfaro M."/>
            <person name="Sun H."/>
            <person name="Tritt A."/>
            <person name="Yoshinaga Y."/>
            <person name="Zwiers L.-H."/>
            <person name="Turgeon B."/>
            <person name="Goodwin S."/>
            <person name="Spatafora J."/>
            <person name="Crous P."/>
            <person name="Grigoriev I."/>
        </authorList>
    </citation>
    <scope>NUCLEOTIDE SEQUENCE</scope>
    <source>
        <strain evidence="7">CBS 110217</strain>
    </source>
</reference>
<evidence type="ECO:0000256" key="5">
    <source>
        <dbReference type="ARBA" id="ARBA00023163"/>
    </source>
</evidence>
<evidence type="ECO:0000256" key="3">
    <source>
        <dbReference type="ARBA" id="ARBA00023015"/>
    </source>
</evidence>
<keyword evidence="5" id="KW-0804">Transcription</keyword>
<evidence type="ECO:0000256" key="6">
    <source>
        <dbReference type="ARBA" id="ARBA00023242"/>
    </source>
</evidence>